<evidence type="ECO:0000313" key="1">
    <source>
        <dbReference type="EMBL" id="KAF3554277.1"/>
    </source>
</evidence>
<dbReference type="Proteomes" id="UP000712600">
    <property type="component" value="Unassembled WGS sequence"/>
</dbReference>
<gene>
    <name evidence="1" type="ORF">F2Q69_00011166</name>
</gene>
<comment type="caution">
    <text evidence="1">The sequence shown here is derived from an EMBL/GenBank/DDBJ whole genome shotgun (WGS) entry which is preliminary data.</text>
</comment>
<dbReference type="AlphaFoldDB" id="A0A8S9QRB8"/>
<evidence type="ECO:0000313" key="2">
    <source>
        <dbReference type="Proteomes" id="UP000712600"/>
    </source>
</evidence>
<protein>
    <submittedName>
        <fullName evidence="1">Uncharacterized protein</fullName>
    </submittedName>
</protein>
<dbReference type="EMBL" id="QGKX02000996">
    <property type="protein sequence ID" value="KAF3554277.1"/>
    <property type="molecule type" value="Genomic_DNA"/>
</dbReference>
<reference evidence="1" key="1">
    <citation type="submission" date="2019-12" db="EMBL/GenBank/DDBJ databases">
        <title>Genome sequencing and annotation of Brassica cretica.</title>
        <authorList>
            <person name="Studholme D.J."/>
            <person name="Sarris P."/>
        </authorList>
    </citation>
    <scope>NUCLEOTIDE SEQUENCE</scope>
    <source>
        <strain evidence="1">PFS-109/04</strain>
        <tissue evidence="1">Leaf</tissue>
    </source>
</reference>
<organism evidence="1 2">
    <name type="scientific">Brassica cretica</name>
    <name type="common">Mustard</name>
    <dbReference type="NCBI Taxonomy" id="69181"/>
    <lineage>
        <taxon>Eukaryota</taxon>
        <taxon>Viridiplantae</taxon>
        <taxon>Streptophyta</taxon>
        <taxon>Embryophyta</taxon>
        <taxon>Tracheophyta</taxon>
        <taxon>Spermatophyta</taxon>
        <taxon>Magnoliopsida</taxon>
        <taxon>eudicotyledons</taxon>
        <taxon>Gunneridae</taxon>
        <taxon>Pentapetalae</taxon>
        <taxon>rosids</taxon>
        <taxon>malvids</taxon>
        <taxon>Brassicales</taxon>
        <taxon>Brassicaceae</taxon>
        <taxon>Brassiceae</taxon>
        <taxon>Brassica</taxon>
    </lineage>
</organism>
<name>A0A8S9QRB8_BRACR</name>
<accession>A0A8S9QRB8</accession>
<proteinExistence type="predicted"/>
<sequence length="72" mass="8191">MGLGAGSVEFNCYGRLRPRSNRPNSFCWDFRVGNGRWSGNTVLIQKHTERAERGRNRLGRLRIRRGAGAVMD</sequence>